<evidence type="ECO:0000256" key="6">
    <source>
        <dbReference type="RuleBase" id="RU000559"/>
    </source>
</evidence>
<evidence type="ECO:0000256" key="5">
    <source>
        <dbReference type="HAMAP-Rule" id="MF_00402"/>
    </source>
</evidence>
<evidence type="ECO:0000313" key="9">
    <source>
        <dbReference type="Proteomes" id="UP000055611"/>
    </source>
</evidence>
<evidence type="ECO:0000313" key="8">
    <source>
        <dbReference type="EMBL" id="TDT89069.1"/>
    </source>
</evidence>
<dbReference type="InterPro" id="IPR008991">
    <property type="entry name" value="Translation_prot_SH3-like_sf"/>
</dbReference>
<dbReference type="InterPro" id="IPR038657">
    <property type="entry name" value="Ribosomal_bL19_sf"/>
</dbReference>
<dbReference type="GO" id="GO:0022625">
    <property type="term" value="C:cytosolic large ribosomal subunit"/>
    <property type="evidence" value="ECO:0007669"/>
    <property type="project" value="TreeGrafter"/>
</dbReference>
<dbReference type="AlphaFoldDB" id="A0A126QKH1"/>
<comment type="function">
    <text evidence="5 6">This protein is located at the 30S-50S ribosomal subunit interface and may play a role in the structure and function of the aminoacyl-tRNA binding site.</text>
</comment>
<dbReference type="PROSITE" id="PS01015">
    <property type="entry name" value="RIBOSOMAL_L19"/>
    <property type="match status" value="1"/>
</dbReference>
<reference evidence="8 10" key="2">
    <citation type="submission" date="2019-03" db="EMBL/GenBank/DDBJ databases">
        <title>Genomic Encyclopedia of Type Strains, Phase IV (KMG-IV): sequencing the most valuable type-strain genomes for metagenomic binning, comparative biology and taxonomic classification.</title>
        <authorList>
            <person name="Goeker M."/>
        </authorList>
    </citation>
    <scope>NUCLEOTIDE SEQUENCE [LARGE SCALE GENOMIC DNA]</scope>
    <source>
        <strain evidence="8 10">DSM 101483</strain>
    </source>
</reference>
<dbReference type="GO" id="GO:0006412">
    <property type="term" value="P:translation"/>
    <property type="evidence" value="ECO:0007669"/>
    <property type="project" value="UniProtKB-UniRule"/>
</dbReference>
<dbReference type="PRINTS" id="PR00061">
    <property type="entry name" value="RIBOSOMALL19"/>
</dbReference>
<evidence type="ECO:0000256" key="1">
    <source>
        <dbReference type="ARBA" id="ARBA00005781"/>
    </source>
</evidence>
<dbReference type="SUPFAM" id="SSF50104">
    <property type="entry name" value="Translation proteins SH3-like domain"/>
    <property type="match status" value="1"/>
</dbReference>
<evidence type="ECO:0000313" key="10">
    <source>
        <dbReference type="Proteomes" id="UP000295506"/>
    </source>
</evidence>
<comment type="similarity">
    <text evidence="1 5 6">Belongs to the bacterial ribosomal protein bL19 family.</text>
</comment>
<dbReference type="Proteomes" id="UP000295506">
    <property type="component" value="Unassembled WGS sequence"/>
</dbReference>
<dbReference type="RefSeq" id="WP_066801148.1">
    <property type="nucleotide sequence ID" value="NZ_CP014206.1"/>
</dbReference>
<organism evidence="8 10">
    <name type="scientific">Pseudodesulfovibrio indicus</name>
    <dbReference type="NCBI Taxonomy" id="1716143"/>
    <lineage>
        <taxon>Bacteria</taxon>
        <taxon>Pseudomonadati</taxon>
        <taxon>Thermodesulfobacteriota</taxon>
        <taxon>Desulfovibrionia</taxon>
        <taxon>Desulfovibrionales</taxon>
        <taxon>Desulfovibrionaceae</taxon>
    </lineage>
</organism>
<dbReference type="Gene3D" id="2.30.30.790">
    <property type="match status" value="1"/>
</dbReference>
<dbReference type="Pfam" id="PF01245">
    <property type="entry name" value="Ribosomal_L19"/>
    <property type="match status" value="1"/>
</dbReference>
<reference evidence="7 9" key="1">
    <citation type="journal article" date="2016" name="Front. Microbiol.">
        <title>Genome Sequence of the Piezophilic, Mesophilic Sulfate-Reducing Bacterium Desulfovibrio indicus J2T.</title>
        <authorList>
            <person name="Cao J."/>
            <person name="Maignien L."/>
            <person name="Shao Z."/>
            <person name="Alain K."/>
            <person name="Jebbar M."/>
        </authorList>
    </citation>
    <scope>NUCLEOTIDE SEQUENCE [LARGE SCALE GENOMIC DNA]</scope>
    <source>
        <strain evidence="7 9">J2</strain>
    </source>
</reference>
<evidence type="ECO:0000313" key="7">
    <source>
        <dbReference type="EMBL" id="AMK10530.1"/>
    </source>
</evidence>
<dbReference type="HAMAP" id="MF_00402">
    <property type="entry name" value="Ribosomal_bL19"/>
    <property type="match status" value="1"/>
</dbReference>
<evidence type="ECO:0000256" key="4">
    <source>
        <dbReference type="ARBA" id="ARBA00035171"/>
    </source>
</evidence>
<gene>
    <name evidence="5 7" type="primary">rplS</name>
    <name evidence="7" type="ORF">AWY79_05050</name>
    <name evidence="8" type="ORF">EDC59_10462</name>
</gene>
<dbReference type="PANTHER" id="PTHR15680">
    <property type="entry name" value="RIBOSOMAL PROTEIN L19"/>
    <property type="match status" value="1"/>
</dbReference>
<accession>A0A126QKH1</accession>
<dbReference type="Proteomes" id="UP000055611">
    <property type="component" value="Chromosome"/>
</dbReference>
<dbReference type="GO" id="GO:0003735">
    <property type="term" value="F:structural constituent of ribosome"/>
    <property type="evidence" value="ECO:0007669"/>
    <property type="project" value="InterPro"/>
</dbReference>
<dbReference type="PIRSF" id="PIRSF002191">
    <property type="entry name" value="Ribosomal_L19"/>
    <property type="match status" value="1"/>
</dbReference>
<dbReference type="FunFam" id="2.30.30.790:FF:000001">
    <property type="entry name" value="50S ribosomal protein L19"/>
    <property type="match status" value="1"/>
</dbReference>
<proteinExistence type="inferred from homology"/>
<protein>
    <recommendedName>
        <fullName evidence="4 5">Large ribosomal subunit protein bL19</fullName>
    </recommendedName>
</protein>
<dbReference type="OrthoDB" id="9803541at2"/>
<dbReference type="KEGG" id="dej:AWY79_05050"/>
<evidence type="ECO:0000256" key="3">
    <source>
        <dbReference type="ARBA" id="ARBA00023274"/>
    </source>
</evidence>
<sequence length="116" mass="13633">MDIIKKIESEHIRLDMPEFKAGDTVKVHYRIIEGEKERIQVFQGAVLRRRRGTTNSTFTVRKISDGVGVERVFPMNSPFIDRVEIVSEGKVRRSRIYYLRNLRGKAARIKSKQIWE</sequence>
<dbReference type="NCBIfam" id="TIGR01024">
    <property type="entry name" value="rplS_bact"/>
    <property type="match status" value="1"/>
</dbReference>
<dbReference type="PANTHER" id="PTHR15680:SF9">
    <property type="entry name" value="LARGE RIBOSOMAL SUBUNIT PROTEIN BL19M"/>
    <property type="match status" value="1"/>
</dbReference>
<name>A0A126QKH1_9BACT</name>
<keyword evidence="2 5" id="KW-0689">Ribosomal protein</keyword>
<dbReference type="EMBL" id="SOBK01000004">
    <property type="protein sequence ID" value="TDT89069.1"/>
    <property type="molecule type" value="Genomic_DNA"/>
</dbReference>
<keyword evidence="9" id="KW-1185">Reference proteome</keyword>
<dbReference type="InterPro" id="IPR001857">
    <property type="entry name" value="Ribosomal_bL19"/>
</dbReference>
<dbReference type="InterPro" id="IPR018257">
    <property type="entry name" value="Ribosomal_bL19_CS"/>
</dbReference>
<keyword evidence="3 5" id="KW-0687">Ribonucleoprotein</keyword>
<evidence type="ECO:0000256" key="2">
    <source>
        <dbReference type="ARBA" id="ARBA00022980"/>
    </source>
</evidence>
<dbReference type="EMBL" id="CP014206">
    <property type="protein sequence ID" value="AMK10530.1"/>
    <property type="molecule type" value="Genomic_DNA"/>
</dbReference>